<keyword evidence="2" id="KW-0812">Transmembrane</keyword>
<reference evidence="3 4" key="1">
    <citation type="submission" date="2017-12" db="EMBL/GenBank/DDBJ databases">
        <title>Genomics of Macrococcus caseolyticus.</title>
        <authorList>
            <person name="MacFadyen A.C."/>
            <person name="Paterson G.K."/>
        </authorList>
    </citation>
    <scope>NUCLEOTIDE SEQUENCE [LARGE SCALE GENOMIC DNA]</scope>
    <source>
        <strain evidence="3 4">5788_EF188</strain>
    </source>
</reference>
<dbReference type="EMBL" id="PIXC01000005">
    <property type="protein sequence ID" value="PKE26793.1"/>
    <property type="molecule type" value="Genomic_DNA"/>
</dbReference>
<dbReference type="AlphaFoldDB" id="A0A855H030"/>
<comment type="caution">
    <text evidence="3">The sequence shown here is derived from an EMBL/GenBank/DDBJ whole genome shotgun (WGS) entry which is preliminary data.</text>
</comment>
<protein>
    <recommendedName>
        <fullName evidence="5">Permease</fullName>
    </recommendedName>
</protein>
<accession>A0A855H030</accession>
<proteinExistence type="predicted"/>
<keyword evidence="2" id="KW-1133">Transmembrane helix</keyword>
<dbReference type="Pfam" id="PF02175">
    <property type="entry name" value="7TM_GPCR_Srb"/>
    <property type="match status" value="1"/>
</dbReference>
<feature type="region of interest" description="Disordered" evidence="1">
    <location>
        <begin position="98"/>
        <end position="127"/>
    </location>
</feature>
<gene>
    <name evidence="3" type="ORF">CW686_03730</name>
</gene>
<sequence>MFTVGDISFYEIPNFLLISIVGMVVISILFGLLMGRFIFAPVLTFLALAISAFILPNFYAIKYQPLLGYAVFLSVIALILSIIFWYVTRDHRKAKRMKQQALDEQQRYDDIQNQSEMKSIKRHEKEH</sequence>
<dbReference type="RefSeq" id="WP_086038694.1">
    <property type="nucleotide sequence ID" value="NZ_CP021058.1"/>
</dbReference>
<feature type="transmembrane region" description="Helical" evidence="2">
    <location>
        <begin position="12"/>
        <end position="30"/>
    </location>
</feature>
<evidence type="ECO:0008006" key="5">
    <source>
        <dbReference type="Google" id="ProtNLM"/>
    </source>
</evidence>
<dbReference type="InterPro" id="IPR002184">
    <property type="entry name" value="7TM_GPCR_serpentine_rcpt_Srb"/>
</dbReference>
<feature type="transmembrane region" description="Helical" evidence="2">
    <location>
        <begin position="66"/>
        <end position="88"/>
    </location>
</feature>
<feature type="transmembrane region" description="Helical" evidence="2">
    <location>
        <begin position="37"/>
        <end position="60"/>
    </location>
</feature>
<evidence type="ECO:0000256" key="1">
    <source>
        <dbReference type="SAM" id="MobiDB-lite"/>
    </source>
</evidence>
<evidence type="ECO:0000313" key="3">
    <source>
        <dbReference type="EMBL" id="PKE26793.1"/>
    </source>
</evidence>
<evidence type="ECO:0000313" key="4">
    <source>
        <dbReference type="Proteomes" id="UP000233482"/>
    </source>
</evidence>
<keyword evidence="2" id="KW-0472">Membrane</keyword>
<dbReference type="Proteomes" id="UP000233482">
    <property type="component" value="Unassembled WGS sequence"/>
</dbReference>
<name>A0A855H030_9STAP</name>
<evidence type="ECO:0000256" key="2">
    <source>
        <dbReference type="SAM" id="Phobius"/>
    </source>
</evidence>
<organism evidence="3 4">
    <name type="scientific">Macrococcoides caseolyticum</name>
    <dbReference type="NCBI Taxonomy" id="69966"/>
    <lineage>
        <taxon>Bacteria</taxon>
        <taxon>Bacillati</taxon>
        <taxon>Bacillota</taxon>
        <taxon>Bacilli</taxon>
        <taxon>Bacillales</taxon>
        <taxon>Staphylococcaceae</taxon>
        <taxon>Macrococcoides</taxon>
    </lineage>
</organism>